<evidence type="ECO:0000313" key="2">
    <source>
        <dbReference type="EMBL" id="MBT8796836.1"/>
    </source>
</evidence>
<reference evidence="2 3" key="1">
    <citation type="submission" date="2021-03" db="EMBL/GenBank/DDBJ databases">
        <title>Microbacterium pauli sp. nov., isolated from microfiltered milk.</title>
        <authorList>
            <person name="Bellassi P."/>
            <person name="Fontana A."/>
            <person name="Callegari M.L."/>
            <person name="Lorenzo M."/>
            <person name="Cappa F."/>
        </authorList>
    </citation>
    <scope>NUCLEOTIDE SEQUENCE [LARGE SCALE GENOMIC DNA]</scope>
    <source>
        <strain evidence="2 3">DSM 18909</strain>
    </source>
</reference>
<protein>
    <recommendedName>
        <fullName evidence="4">NTP pyrophosphohydrolase</fullName>
    </recommendedName>
</protein>
<dbReference type="Proteomes" id="UP000740605">
    <property type="component" value="Unassembled WGS sequence"/>
</dbReference>
<sequence>MVAAGAGHPGVDPQRVPAGAAPAGQSYPGRITVKDRVLVKIAEETTAATLKVDRGDVNVDVAEARGGMAVTIRTPLPVPNLEDTNAIRAGTPVLDRVARVQEQLRDRIGHIAGREVTRVNVTITGAVIAEQKRVR</sequence>
<proteinExistence type="predicted"/>
<gene>
    <name evidence="2" type="ORF">J0P97_01925</name>
</gene>
<name>A0ABS5XS80_9MICO</name>
<feature type="region of interest" description="Disordered" evidence="1">
    <location>
        <begin position="1"/>
        <end position="27"/>
    </location>
</feature>
<keyword evidence="3" id="KW-1185">Reference proteome</keyword>
<evidence type="ECO:0008006" key="4">
    <source>
        <dbReference type="Google" id="ProtNLM"/>
    </source>
</evidence>
<organism evidence="2 3">
    <name type="scientific">Microbacterium flavum</name>
    <dbReference type="NCBI Taxonomy" id="415216"/>
    <lineage>
        <taxon>Bacteria</taxon>
        <taxon>Bacillati</taxon>
        <taxon>Actinomycetota</taxon>
        <taxon>Actinomycetes</taxon>
        <taxon>Micrococcales</taxon>
        <taxon>Microbacteriaceae</taxon>
        <taxon>Microbacterium</taxon>
    </lineage>
</organism>
<dbReference type="EMBL" id="JAFLHG010000001">
    <property type="protein sequence ID" value="MBT8796836.1"/>
    <property type="molecule type" value="Genomic_DNA"/>
</dbReference>
<evidence type="ECO:0000313" key="3">
    <source>
        <dbReference type="Proteomes" id="UP000740605"/>
    </source>
</evidence>
<dbReference type="RefSeq" id="WP_215486071.1">
    <property type="nucleotide sequence ID" value="NZ_BAAAPJ010000001.1"/>
</dbReference>
<accession>A0ABS5XS80</accession>
<comment type="caution">
    <text evidence="2">The sequence shown here is derived from an EMBL/GenBank/DDBJ whole genome shotgun (WGS) entry which is preliminary data.</text>
</comment>
<evidence type="ECO:0000256" key="1">
    <source>
        <dbReference type="SAM" id="MobiDB-lite"/>
    </source>
</evidence>